<protein>
    <recommendedName>
        <fullName evidence="14">Coproporphyrinogen-III oxidase</fullName>
        <ecNumber evidence="14">1.3.98.3</ecNumber>
    </recommendedName>
</protein>
<dbReference type="InterPro" id="IPR058240">
    <property type="entry name" value="rSAM_sf"/>
</dbReference>
<evidence type="ECO:0000313" key="18">
    <source>
        <dbReference type="EMBL" id="MBS9523291.1"/>
    </source>
</evidence>
<evidence type="ECO:0000313" key="19">
    <source>
        <dbReference type="Proteomes" id="UP001319104"/>
    </source>
</evidence>
<dbReference type="SFLD" id="SFLDG01065">
    <property type="entry name" value="anaerobic_coproporphyrinogen-I"/>
    <property type="match status" value="1"/>
</dbReference>
<dbReference type="GO" id="GO:0051539">
    <property type="term" value="F:4 iron, 4 sulfur cluster binding"/>
    <property type="evidence" value="ECO:0007669"/>
    <property type="project" value="UniProtKB-KW"/>
</dbReference>
<dbReference type="InterPro" id="IPR006638">
    <property type="entry name" value="Elp3/MiaA/NifB-like_rSAM"/>
</dbReference>
<reference evidence="18 19" key="1">
    <citation type="submission" date="2021-05" db="EMBL/GenBank/DDBJ databases">
        <authorList>
            <person name="Zhang Z.D."/>
            <person name="Osman G."/>
        </authorList>
    </citation>
    <scope>NUCLEOTIDE SEQUENCE [LARGE SCALE GENOMIC DNA]</scope>
    <source>
        <strain evidence="18 19">KCTC 32217</strain>
    </source>
</reference>
<dbReference type="EC" id="1.3.98.3" evidence="14"/>
<dbReference type="GO" id="GO:0046872">
    <property type="term" value="F:metal ion binding"/>
    <property type="evidence" value="ECO:0007669"/>
    <property type="project" value="UniProtKB-KW"/>
</dbReference>
<sequence length="453" mass="51914">MSQSLITKYNVPGPRYTSYPTVPYWETSPNEETWKQHVKKAFMVSGITGAGLSLYIHLPYCEKLCTYCGCNKRITINHKVEEPYIETLLKEWKMYLELFGEKPLIKETHLGGGTPTFFSPENLKILIEGILEASTLADQPEMSFEGHPNNTTEDHLQTLYDLGFRRVSFGIQDFDEKVQRVIHRIQPYENVERVTMQAKKIGYTSINFDLIYGLPLQTLDSIINTIEKVKILQPDRIAFYSYAHVPWTSPGQRSYTEADLPKNEEKRKLYETGKALLEEAGYMEIGMDHFSKTTDELYIASQNRSLYRNFMGYSASPTGLLIGLGASSISDTWTAFGQNLKKIEDYKAAVNEGKFPVFRGHILTDEDLIIRQHILNLMCTFHTHWDEEGMYTPALLEGLERLTDIEKDGLIEISETKITVHEAGKPFIRNICMALDAKLWRNQPETQLFSSTV</sequence>
<feature type="binding site" evidence="16">
    <location>
        <position position="65"/>
    </location>
    <ligand>
        <name>[4Fe-4S] cluster</name>
        <dbReference type="ChEBI" id="CHEBI:49883"/>
        <note>4Fe-4S-S-AdoMet</note>
    </ligand>
</feature>
<feature type="binding site" evidence="16">
    <location>
        <position position="68"/>
    </location>
    <ligand>
        <name>[4Fe-4S] cluster</name>
        <dbReference type="ChEBI" id="CHEBI:49883"/>
        <note>4Fe-4S-S-AdoMet</note>
    </ligand>
</feature>
<dbReference type="RefSeq" id="WP_213944147.1">
    <property type="nucleotide sequence ID" value="NZ_JAHCMY010000001.1"/>
</dbReference>
<keyword evidence="12 14" id="KW-0627">Porphyrin biosynthesis</keyword>
<evidence type="ECO:0000259" key="17">
    <source>
        <dbReference type="PROSITE" id="PS51918"/>
    </source>
</evidence>
<dbReference type="Pfam" id="PF04055">
    <property type="entry name" value="Radical_SAM"/>
    <property type="match status" value="1"/>
</dbReference>
<feature type="binding site" evidence="15">
    <location>
        <position position="184"/>
    </location>
    <ligand>
        <name>S-adenosyl-L-methionine</name>
        <dbReference type="ChEBI" id="CHEBI:59789"/>
        <label>2</label>
    </ligand>
</feature>
<feature type="binding site" evidence="15">
    <location>
        <position position="329"/>
    </location>
    <ligand>
        <name>S-adenosyl-L-methionine</name>
        <dbReference type="ChEBI" id="CHEBI:59789"/>
        <label>1</label>
    </ligand>
</feature>
<dbReference type="InterPro" id="IPR013785">
    <property type="entry name" value="Aldolase_TIM"/>
</dbReference>
<evidence type="ECO:0000256" key="6">
    <source>
        <dbReference type="ARBA" id="ARBA00022490"/>
    </source>
</evidence>
<keyword evidence="8 14" id="KW-0479">Metal-binding</keyword>
<evidence type="ECO:0000256" key="16">
    <source>
        <dbReference type="PIRSR" id="PIRSR000167-2"/>
    </source>
</evidence>
<gene>
    <name evidence="18" type="primary">hemN</name>
    <name evidence="18" type="ORF">KI659_04595</name>
</gene>
<evidence type="ECO:0000256" key="15">
    <source>
        <dbReference type="PIRSR" id="PIRSR000167-1"/>
    </source>
</evidence>
<feature type="binding site" evidence="16">
    <location>
        <position position="61"/>
    </location>
    <ligand>
        <name>[4Fe-4S] cluster</name>
        <dbReference type="ChEBI" id="CHEBI:49883"/>
        <note>4Fe-4S-S-AdoMet</note>
    </ligand>
</feature>
<dbReference type="PIRSF" id="PIRSF000167">
    <property type="entry name" value="HemN"/>
    <property type="match status" value="1"/>
</dbReference>
<keyword evidence="19" id="KW-1185">Reference proteome</keyword>
<dbReference type="GO" id="GO:0005737">
    <property type="term" value="C:cytoplasm"/>
    <property type="evidence" value="ECO:0007669"/>
    <property type="project" value="UniProtKB-SubCell"/>
</dbReference>
<evidence type="ECO:0000256" key="7">
    <source>
        <dbReference type="ARBA" id="ARBA00022691"/>
    </source>
</evidence>
<name>A0AAP2CEX4_9BACT</name>
<dbReference type="NCBIfam" id="TIGR00538">
    <property type="entry name" value="hemN"/>
    <property type="match status" value="1"/>
</dbReference>
<evidence type="ECO:0000256" key="5">
    <source>
        <dbReference type="ARBA" id="ARBA00022485"/>
    </source>
</evidence>
<organism evidence="18 19">
    <name type="scientific">Litoribacter ruber</name>
    <dbReference type="NCBI Taxonomy" id="702568"/>
    <lineage>
        <taxon>Bacteria</taxon>
        <taxon>Pseudomonadati</taxon>
        <taxon>Bacteroidota</taxon>
        <taxon>Cytophagia</taxon>
        <taxon>Cytophagales</taxon>
        <taxon>Cyclobacteriaceae</taxon>
        <taxon>Litoribacter</taxon>
    </lineage>
</organism>
<keyword evidence="7 14" id="KW-0949">S-adenosyl-L-methionine</keyword>
<dbReference type="PROSITE" id="PS51918">
    <property type="entry name" value="RADICAL_SAM"/>
    <property type="match status" value="1"/>
</dbReference>
<evidence type="ECO:0000256" key="10">
    <source>
        <dbReference type="ARBA" id="ARBA00023004"/>
    </source>
</evidence>
<dbReference type="SFLD" id="SFLDG01082">
    <property type="entry name" value="B12-binding_domain_containing"/>
    <property type="match status" value="1"/>
</dbReference>
<evidence type="ECO:0000256" key="11">
    <source>
        <dbReference type="ARBA" id="ARBA00023014"/>
    </source>
</evidence>
<comment type="catalytic activity">
    <reaction evidence="13 14">
        <text>coproporphyrinogen III + 2 S-adenosyl-L-methionine = protoporphyrinogen IX + 2 5'-deoxyadenosine + 2 L-methionine + 2 CO2</text>
        <dbReference type="Rhea" id="RHEA:15425"/>
        <dbReference type="ChEBI" id="CHEBI:16526"/>
        <dbReference type="ChEBI" id="CHEBI:17319"/>
        <dbReference type="ChEBI" id="CHEBI:57307"/>
        <dbReference type="ChEBI" id="CHEBI:57309"/>
        <dbReference type="ChEBI" id="CHEBI:57844"/>
        <dbReference type="ChEBI" id="CHEBI:59789"/>
        <dbReference type="EC" id="1.3.98.3"/>
    </reaction>
</comment>
<dbReference type="GO" id="GO:0004109">
    <property type="term" value="F:coproporphyrinogen oxidase activity"/>
    <property type="evidence" value="ECO:0007669"/>
    <property type="project" value="InterPro"/>
</dbReference>
<feature type="binding site" evidence="15">
    <location>
        <begin position="113"/>
        <end position="114"/>
    </location>
    <ligand>
        <name>S-adenosyl-L-methionine</name>
        <dbReference type="ChEBI" id="CHEBI:59789"/>
        <label>2</label>
    </ligand>
</feature>
<evidence type="ECO:0000256" key="3">
    <source>
        <dbReference type="ARBA" id="ARBA00005493"/>
    </source>
</evidence>
<feature type="binding site" evidence="15">
    <location>
        <position position="55"/>
    </location>
    <ligand>
        <name>S-adenosyl-L-methionine</name>
        <dbReference type="ChEBI" id="CHEBI:59789"/>
        <label>1</label>
    </ligand>
</feature>
<evidence type="ECO:0000256" key="8">
    <source>
        <dbReference type="ARBA" id="ARBA00022723"/>
    </source>
</evidence>
<proteinExistence type="inferred from homology"/>
<accession>A0AAP2CEX4</accession>
<comment type="caution">
    <text evidence="18">The sequence shown here is derived from an EMBL/GenBank/DDBJ whole genome shotgun (WGS) entry which is preliminary data.</text>
</comment>
<dbReference type="Proteomes" id="UP001319104">
    <property type="component" value="Unassembled WGS sequence"/>
</dbReference>
<dbReference type="SMART" id="SM00729">
    <property type="entry name" value="Elp3"/>
    <property type="match status" value="1"/>
</dbReference>
<comment type="cofactor">
    <cofactor evidence="14 16">
        <name>[4Fe-4S] cluster</name>
        <dbReference type="ChEBI" id="CHEBI:49883"/>
    </cofactor>
    <text evidence="14 16">Binds 1 [4Fe-4S] cluster. The cluster is coordinated with 3 cysteines and an exchangeable S-adenosyl-L-methionine.</text>
</comment>
<evidence type="ECO:0000256" key="1">
    <source>
        <dbReference type="ARBA" id="ARBA00004496"/>
    </source>
</evidence>
<feature type="binding site" evidence="15">
    <location>
        <position position="145"/>
    </location>
    <ligand>
        <name>S-adenosyl-L-methionine</name>
        <dbReference type="ChEBI" id="CHEBI:59789"/>
        <label>1</label>
    </ligand>
</feature>
<feature type="binding site" evidence="15">
    <location>
        <position position="172"/>
    </location>
    <ligand>
        <name>S-adenosyl-L-methionine</name>
        <dbReference type="ChEBI" id="CHEBI:59789"/>
        <label>2</label>
    </ligand>
</feature>
<evidence type="ECO:0000256" key="13">
    <source>
        <dbReference type="ARBA" id="ARBA00048321"/>
    </source>
</evidence>
<keyword evidence="5 14" id="KW-0004">4Fe-4S</keyword>
<evidence type="ECO:0000256" key="14">
    <source>
        <dbReference type="PIRNR" id="PIRNR000167"/>
    </source>
</evidence>
<feature type="domain" description="Radical SAM core" evidence="17">
    <location>
        <begin position="46"/>
        <end position="279"/>
    </location>
</feature>
<dbReference type="SUPFAM" id="SSF102114">
    <property type="entry name" value="Radical SAM enzymes"/>
    <property type="match status" value="1"/>
</dbReference>
<dbReference type="PANTHER" id="PTHR13932:SF6">
    <property type="entry name" value="OXYGEN-INDEPENDENT COPROPORPHYRINOGEN III OXIDASE"/>
    <property type="match status" value="1"/>
</dbReference>
<dbReference type="Gene3D" id="3.20.20.70">
    <property type="entry name" value="Aldolase class I"/>
    <property type="match status" value="1"/>
</dbReference>
<feature type="binding site" evidence="15">
    <location>
        <position position="243"/>
    </location>
    <ligand>
        <name>S-adenosyl-L-methionine</name>
        <dbReference type="ChEBI" id="CHEBI:59789"/>
        <label>2</label>
    </ligand>
</feature>
<dbReference type="EMBL" id="JAHCMY010000001">
    <property type="protein sequence ID" value="MBS9523291.1"/>
    <property type="molecule type" value="Genomic_DNA"/>
</dbReference>
<dbReference type="GO" id="GO:0051989">
    <property type="term" value="F:coproporphyrinogen dehydrogenase activity"/>
    <property type="evidence" value="ECO:0007669"/>
    <property type="project" value="UniProtKB-EC"/>
</dbReference>
<evidence type="ECO:0000256" key="9">
    <source>
        <dbReference type="ARBA" id="ARBA00023002"/>
    </source>
</evidence>
<dbReference type="Gene3D" id="1.10.10.920">
    <property type="match status" value="1"/>
</dbReference>
<comment type="similarity">
    <text evidence="3 14">Belongs to the anaerobic coproporphyrinogen-III oxidase family.</text>
</comment>
<comment type="pathway">
    <text evidence="2 14">Porphyrin-containing compound metabolism; protoporphyrin-IX biosynthesis; protoporphyrinogen-IX from coproporphyrinogen-III (AdoMet route): step 1/1.</text>
</comment>
<dbReference type="GO" id="GO:0006782">
    <property type="term" value="P:protoporphyrinogen IX biosynthetic process"/>
    <property type="evidence" value="ECO:0007669"/>
    <property type="project" value="TreeGrafter"/>
</dbReference>
<dbReference type="InterPro" id="IPR007197">
    <property type="entry name" value="rSAM"/>
</dbReference>
<evidence type="ECO:0000256" key="2">
    <source>
        <dbReference type="ARBA" id="ARBA00004785"/>
    </source>
</evidence>
<keyword evidence="6 14" id="KW-0963">Cytoplasm</keyword>
<keyword evidence="10 14" id="KW-0408">Iron</keyword>
<keyword evidence="11 14" id="KW-0411">Iron-sulfur</keyword>
<dbReference type="SFLD" id="SFLDS00029">
    <property type="entry name" value="Radical_SAM"/>
    <property type="match status" value="1"/>
</dbReference>
<dbReference type="AlphaFoldDB" id="A0AAP2CEX4"/>
<comment type="subcellular location">
    <subcellularLocation>
        <location evidence="1 14">Cytoplasm</location>
    </subcellularLocation>
</comment>
<dbReference type="InterPro" id="IPR034505">
    <property type="entry name" value="Coproporphyrinogen-III_oxidase"/>
</dbReference>
<feature type="binding site" evidence="15">
    <location>
        <position position="209"/>
    </location>
    <ligand>
        <name>S-adenosyl-L-methionine</name>
        <dbReference type="ChEBI" id="CHEBI:59789"/>
        <label>2</label>
    </ligand>
</feature>
<dbReference type="CDD" id="cd01335">
    <property type="entry name" value="Radical_SAM"/>
    <property type="match status" value="1"/>
</dbReference>
<comment type="subunit">
    <text evidence="4">Monomer.</text>
</comment>
<evidence type="ECO:0000256" key="12">
    <source>
        <dbReference type="ARBA" id="ARBA00023244"/>
    </source>
</evidence>
<evidence type="ECO:0000256" key="4">
    <source>
        <dbReference type="ARBA" id="ARBA00011245"/>
    </source>
</evidence>
<feature type="binding site" evidence="15">
    <location>
        <position position="112"/>
    </location>
    <ligand>
        <name>S-adenosyl-L-methionine</name>
        <dbReference type="ChEBI" id="CHEBI:59789"/>
        <label>1</label>
    </ligand>
</feature>
<keyword evidence="9 14" id="KW-0560">Oxidoreductase</keyword>
<feature type="binding site" evidence="15">
    <location>
        <begin position="67"/>
        <end position="69"/>
    </location>
    <ligand>
        <name>S-adenosyl-L-methionine</name>
        <dbReference type="ChEBI" id="CHEBI:59789"/>
        <label>2</label>
    </ligand>
</feature>
<dbReference type="InterPro" id="IPR004558">
    <property type="entry name" value="Coprogen_oxidase_HemN"/>
</dbReference>
<dbReference type="PANTHER" id="PTHR13932">
    <property type="entry name" value="COPROPORPHYRINIGEN III OXIDASE"/>
    <property type="match status" value="1"/>
</dbReference>